<comment type="caution">
    <text evidence="2">The sequence shown here is derived from an EMBL/GenBank/DDBJ whole genome shotgun (WGS) entry which is preliminary data.</text>
</comment>
<reference evidence="2 3" key="1">
    <citation type="submission" date="2013-12" db="EMBL/GenBank/DDBJ databases">
        <title>Improved hybrid genome assemblies of Bacteroides xylanisolvens SD CC 1b and Bacteroides xylanisolvens SD CC 2a using Illumina and 454 Sequencing.</title>
        <authorList>
            <person name="Ramaraj T."/>
            <person name="Sundararajan A."/>
            <person name="Mudge J."/>
            <person name="Schilkey F.D."/>
            <person name="Delvecchio V."/>
            <person name="Donlon M."/>
            <person name="Ziemer C."/>
        </authorList>
    </citation>
    <scope>NUCLEOTIDE SEQUENCE [LARGE SCALE GENOMIC DNA]</scope>
</reference>
<keyword evidence="1" id="KW-0472">Membrane</keyword>
<evidence type="ECO:0000313" key="2">
    <source>
        <dbReference type="EMBL" id="CDM07771.1"/>
    </source>
</evidence>
<gene>
    <name evidence="2" type="ORF">BN890_53990</name>
</gene>
<name>W6PCF3_9BACE</name>
<protein>
    <submittedName>
        <fullName evidence="2">Uncharacterized protein</fullName>
    </submittedName>
</protein>
<sequence>MSFLDKMAGIEEEMAENRAIYYLFIIGVRSFFITFVLMNCILCY</sequence>
<dbReference type="AlphaFoldDB" id="W6PCF3"/>
<dbReference type="EMBL" id="CBXG010000057">
    <property type="protein sequence ID" value="CDM07771.1"/>
    <property type="molecule type" value="Genomic_DNA"/>
</dbReference>
<accession>W6PCF3</accession>
<feature type="transmembrane region" description="Helical" evidence="1">
    <location>
        <begin position="20"/>
        <end position="42"/>
    </location>
</feature>
<keyword evidence="1" id="KW-0812">Transmembrane</keyword>
<dbReference type="Proteomes" id="UP000019380">
    <property type="component" value="Unassembled WGS sequence"/>
</dbReference>
<organism evidence="2 3">
    <name type="scientific">Bacteroides xylanisolvens SD CC 1b</name>
    <dbReference type="NCBI Taxonomy" id="702447"/>
    <lineage>
        <taxon>Bacteria</taxon>
        <taxon>Pseudomonadati</taxon>
        <taxon>Bacteroidota</taxon>
        <taxon>Bacteroidia</taxon>
        <taxon>Bacteroidales</taxon>
        <taxon>Bacteroidaceae</taxon>
        <taxon>Bacteroides</taxon>
    </lineage>
</organism>
<evidence type="ECO:0000256" key="1">
    <source>
        <dbReference type="SAM" id="Phobius"/>
    </source>
</evidence>
<proteinExistence type="predicted"/>
<evidence type="ECO:0000313" key="3">
    <source>
        <dbReference type="Proteomes" id="UP000019380"/>
    </source>
</evidence>
<keyword evidence="1" id="KW-1133">Transmembrane helix</keyword>